<protein>
    <submittedName>
        <fullName evidence="1">Uncharacterized protein</fullName>
    </submittedName>
</protein>
<dbReference type="EMBL" id="CP047020">
    <property type="protein sequence ID" value="QHA09404.1"/>
    <property type="molecule type" value="Genomic_DNA"/>
</dbReference>
<sequence>MCGRRIEVRRLHLGRPERPVGRIALAVGEDRSGEPGVWAALTPQEARGLARMLLLEAGAMEHPVADPFSR</sequence>
<evidence type="ECO:0000313" key="2">
    <source>
        <dbReference type="Proteomes" id="UP000436138"/>
    </source>
</evidence>
<keyword evidence="2" id="KW-1185">Reference proteome</keyword>
<organism evidence="1 2">
    <name type="scientific">Streptomyces broussonetiae</name>
    <dbReference type="NCBI Taxonomy" id="2686304"/>
    <lineage>
        <taxon>Bacteria</taxon>
        <taxon>Bacillati</taxon>
        <taxon>Actinomycetota</taxon>
        <taxon>Actinomycetes</taxon>
        <taxon>Kitasatosporales</taxon>
        <taxon>Streptomycetaceae</taxon>
        <taxon>Streptomyces</taxon>
    </lineage>
</organism>
<dbReference type="AlphaFoldDB" id="A0A6I6NDB6"/>
<dbReference type="Proteomes" id="UP000436138">
    <property type="component" value="Chromosome"/>
</dbReference>
<reference evidence="1 2" key="1">
    <citation type="submission" date="2019-12" db="EMBL/GenBank/DDBJ databases">
        <title>Streptomyces sp. strain T44 isolated from rhizosphere soil of Broussonetia papyrifera.</title>
        <authorList>
            <person name="Mo P."/>
        </authorList>
    </citation>
    <scope>NUCLEOTIDE SEQUENCE [LARGE SCALE GENOMIC DNA]</scope>
    <source>
        <strain evidence="1 2">T44</strain>
    </source>
</reference>
<proteinExistence type="predicted"/>
<gene>
    <name evidence="1" type="ORF">GQF42_04550</name>
</gene>
<dbReference type="KEGG" id="sbro:GQF42_04550"/>
<accession>A0A6I6NDB6</accession>
<name>A0A6I6NDB6_9ACTN</name>
<evidence type="ECO:0000313" key="1">
    <source>
        <dbReference type="EMBL" id="QHA09404.1"/>
    </source>
</evidence>